<evidence type="ECO:0000313" key="8">
    <source>
        <dbReference type="Proteomes" id="UP000605846"/>
    </source>
</evidence>
<gene>
    <name evidence="7" type="ORF">EC973_004696</name>
</gene>
<keyword evidence="3" id="KW-0274">FAD</keyword>
<evidence type="ECO:0000256" key="5">
    <source>
        <dbReference type="SAM" id="Phobius"/>
    </source>
</evidence>
<evidence type="ECO:0000256" key="4">
    <source>
        <dbReference type="ARBA" id="ARBA00023002"/>
    </source>
</evidence>
<feature type="domain" description="Alanine dehydrogenase/pyridine nucleotide transhydrogenase NAD(H)-binding" evidence="6">
    <location>
        <begin position="4"/>
        <end position="59"/>
    </location>
</feature>
<dbReference type="GO" id="GO:0004502">
    <property type="term" value="F:kynurenine 3-monooxygenase activity"/>
    <property type="evidence" value="ECO:0007669"/>
    <property type="project" value="TreeGrafter"/>
</dbReference>
<accession>A0A8H7BPW0</accession>
<evidence type="ECO:0000256" key="1">
    <source>
        <dbReference type="ARBA" id="ARBA00001974"/>
    </source>
</evidence>
<dbReference type="PANTHER" id="PTHR46028:SF2">
    <property type="entry name" value="KYNURENINE 3-MONOOXYGENASE"/>
    <property type="match status" value="1"/>
</dbReference>
<keyword evidence="2" id="KW-0285">Flavoprotein</keyword>
<dbReference type="AlphaFoldDB" id="A0A8H7BPW0"/>
<organism evidence="7 8">
    <name type="scientific">Apophysomyces ossiformis</name>
    <dbReference type="NCBI Taxonomy" id="679940"/>
    <lineage>
        <taxon>Eukaryota</taxon>
        <taxon>Fungi</taxon>
        <taxon>Fungi incertae sedis</taxon>
        <taxon>Mucoromycota</taxon>
        <taxon>Mucoromycotina</taxon>
        <taxon>Mucoromycetes</taxon>
        <taxon>Mucorales</taxon>
        <taxon>Mucorineae</taxon>
        <taxon>Mucoraceae</taxon>
        <taxon>Apophysomyces</taxon>
    </lineage>
</organism>
<dbReference type="EMBL" id="JABAYA010000266">
    <property type="protein sequence ID" value="KAF7721430.1"/>
    <property type="molecule type" value="Genomic_DNA"/>
</dbReference>
<dbReference type="PANTHER" id="PTHR46028">
    <property type="entry name" value="KYNURENINE 3-MONOOXYGENASE"/>
    <property type="match status" value="1"/>
</dbReference>
<protein>
    <recommendedName>
        <fullName evidence="6">Alanine dehydrogenase/pyridine nucleotide transhydrogenase NAD(H)-binding domain-containing protein</fullName>
    </recommendedName>
</protein>
<keyword evidence="4" id="KW-0560">Oxidoreductase</keyword>
<keyword evidence="5" id="KW-0472">Membrane</keyword>
<comment type="caution">
    <text evidence="7">The sequence shown here is derived from an EMBL/GenBank/DDBJ whole genome shotgun (WGS) entry which is preliminary data.</text>
</comment>
<evidence type="ECO:0000313" key="7">
    <source>
        <dbReference type="EMBL" id="KAF7721430.1"/>
    </source>
</evidence>
<reference evidence="7" key="1">
    <citation type="submission" date="2020-01" db="EMBL/GenBank/DDBJ databases">
        <title>Genome Sequencing of Three Apophysomyces-Like Fungal Strains Confirms a Novel Fungal Genus in the Mucoromycota with divergent Burkholderia-like Endosymbiotic Bacteria.</title>
        <authorList>
            <person name="Stajich J.E."/>
            <person name="Macias A.M."/>
            <person name="Carter-House D."/>
            <person name="Lovett B."/>
            <person name="Kasson L.R."/>
            <person name="Berry K."/>
            <person name="Grigoriev I."/>
            <person name="Chang Y."/>
            <person name="Spatafora J."/>
            <person name="Kasson M.T."/>
        </authorList>
    </citation>
    <scope>NUCLEOTIDE SEQUENCE</scope>
    <source>
        <strain evidence="7">NRRL A-21654</strain>
    </source>
</reference>
<keyword evidence="5" id="KW-0812">Transmembrane</keyword>
<keyword evidence="8" id="KW-1185">Reference proteome</keyword>
<name>A0A8H7BPW0_9FUNG</name>
<sequence length="129" mass="14171">MSDAPAKVVVIGAGLVGTLNAIYFAQRGWEVTLYDMRGDLRLPEEKDKLRGKTINLSLSERGLSALRATGLGLEKTILETAVPMRGHRAQLNATLLDVAEKMPNISIQFNHQLISSEMDIGVLEFRHNG</sequence>
<evidence type="ECO:0000259" key="6">
    <source>
        <dbReference type="Pfam" id="PF01262"/>
    </source>
</evidence>
<keyword evidence="5" id="KW-1133">Transmembrane helix</keyword>
<dbReference type="InterPro" id="IPR007698">
    <property type="entry name" value="AlaDH/PNT_NAD(H)-bd"/>
</dbReference>
<evidence type="ECO:0000256" key="3">
    <source>
        <dbReference type="ARBA" id="ARBA00022827"/>
    </source>
</evidence>
<evidence type="ECO:0000256" key="2">
    <source>
        <dbReference type="ARBA" id="ARBA00022630"/>
    </source>
</evidence>
<dbReference type="GO" id="GO:0070189">
    <property type="term" value="P:kynurenine metabolic process"/>
    <property type="evidence" value="ECO:0007669"/>
    <property type="project" value="TreeGrafter"/>
</dbReference>
<dbReference type="InterPro" id="IPR036188">
    <property type="entry name" value="FAD/NAD-bd_sf"/>
</dbReference>
<dbReference type="OrthoDB" id="10053569at2759"/>
<dbReference type="Pfam" id="PF01262">
    <property type="entry name" value="AlaDh_PNT_C"/>
    <property type="match status" value="1"/>
</dbReference>
<proteinExistence type="predicted"/>
<dbReference type="SUPFAM" id="SSF51905">
    <property type="entry name" value="FAD/NAD(P)-binding domain"/>
    <property type="match status" value="1"/>
</dbReference>
<dbReference type="Proteomes" id="UP000605846">
    <property type="component" value="Unassembled WGS sequence"/>
</dbReference>
<comment type="cofactor">
    <cofactor evidence="1">
        <name>FAD</name>
        <dbReference type="ChEBI" id="CHEBI:57692"/>
    </cofactor>
</comment>
<dbReference type="Gene3D" id="3.50.50.60">
    <property type="entry name" value="FAD/NAD(P)-binding domain"/>
    <property type="match status" value="1"/>
</dbReference>
<feature type="transmembrane region" description="Helical" evidence="5">
    <location>
        <begin position="6"/>
        <end position="25"/>
    </location>
</feature>